<reference evidence="1" key="1">
    <citation type="submission" date="2021-02" db="EMBL/GenBank/DDBJ databases">
        <authorList>
            <consortium name="DOE Joint Genome Institute"/>
            <person name="Ahrendt S."/>
            <person name="Looney B.P."/>
            <person name="Miyauchi S."/>
            <person name="Morin E."/>
            <person name="Drula E."/>
            <person name="Courty P.E."/>
            <person name="Chicoki N."/>
            <person name="Fauchery L."/>
            <person name="Kohler A."/>
            <person name="Kuo A."/>
            <person name="Labutti K."/>
            <person name="Pangilinan J."/>
            <person name="Lipzen A."/>
            <person name="Riley R."/>
            <person name="Andreopoulos W."/>
            <person name="He G."/>
            <person name="Johnson J."/>
            <person name="Barry K.W."/>
            <person name="Grigoriev I.V."/>
            <person name="Nagy L."/>
            <person name="Hibbett D."/>
            <person name="Henrissat B."/>
            <person name="Matheny P.B."/>
            <person name="Labbe J."/>
            <person name="Martin F."/>
        </authorList>
    </citation>
    <scope>NUCLEOTIDE SEQUENCE</scope>
    <source>
        <strain evidence="1">FP105234-sp</strain>
    </source>
</reference>
<accession>A0ACB8R8G5</accession>
<dbReference type="Proteomes" id="UP000814033">
    <property type="component" value="Unassembled WGS sequence"/>
</dbReference>
<evidence type="ECO:0000313" key="1">
    <source>
        <dbReference type="EMBL" id="KAI0039848.1"/>
    </source>
</evidence>
<keyword evidence="2" id="KW-1185">Reference proteome</keyword>
<reference evidence="1" key="2">
    <citation type="journal article" date="2022" name="New Phytol.">
        <title>Evolutionary transition to the ectomycorrhizal habit in the genomes of a hyperdiverse lineage of mushroom-forming fungi.</title>
        <authorList>
            <person name="Looney B."/>
            <person name="Miyauchi S."/>
            <person name="Morin E."/>
            <person name="Drula E."/>
            <person name="Courty P.E."/>
            <person name="Kohler A."/>
            <person name="Kuo A."/>
            <person name="LaButti K."/>
            <person name="Pangilinan J."/>
            <person name="Lipzen A."/>
            <person name="Riley R."/>
            <person name="Andreopoulos W."/>
            <person name="He G."/>
            <person name="Johnson J."/>
            <person name="Nolan M."/>
            <person name="Tritt A."/>
            <person name="Barry K.W."/>
            <person name="Grigoriev I.V."/>
            <person name="Nagy L.G."/>
            <person name="Hibbett D."/>
            <person name="Henrissat B."/>
            <person name="Matheny P.B."/>
            <person name="Labbe J."/>
            <person name="Martin F.M."/>
        </authorList>
    </citation>
    <scope>NUCLEOTIDE SEQUENCE</scope>
    <source>
        <strain evidence="1">FP105234-sp</strain>
    </source>
</reference>
<organism evidence="1 2">
    <name type="scientific">Auriscalpium vulgare</name>
    <dbReference type="NCBI Taxonomy" id="40419"/>
    <lineage>
        <taxon>Eukaryota</taxon>
        <taxon>Fungi</taxon>
        <taxon>Dikarya</taxon>
        <taxon>Basidiomycota</taxon>
        <taxon>Agaricomycotina</taxon>
        <taxon>Agaricomycetes</taxon>
        <taxon>Russulales</taxon>
        <taxon>Auriscalpiaceae</taxon>
        <taxon>Auriscalpium</taxon>
    </lineage>
</organism>
<evidence type="ECO:0000313" key="2">
    <source>
        <dbReference type="Proteomes" id="UP000814033"/>
    </source>
</evidence>
<protein>
    <submittedName>
        <fullName evidence="1">Uncharacterized protein</fullName>
    </submittedName>
</protein>
<name>A0ACB8R8G5_9AGAM</name>
<dbReference type="EMBL" id="MU276256">
    <property type="protein sequence ID" value="KAI0039848.1"/>
    <property type="molecule type" value="Genomic_DNA"/>
</dbReference>
<sequence>MLRMPKTRFARNAPKIASWKMGGETRAVPTTTNINLICDIRSLGRARRDHIARGYAAHAPRRMVMYSTVAAVEEGESSAAAAGMDRMAVVCGCGGSVQRLKAWCDRISKKLQLKASQYGDLHHWVHIGVDLDLGDFRLRLWQQATTHQLMNKADDQKVEYDKFTARRQQATRTASPTISTSSARRTSLPEHPVSTRLA</sequence>
<comment type="caution">
    <text evidence="1">The sequence shown here is derived from an EMBL/GenBank/DDBJ whole genome shotgun (WGS) entry which is preliminary data.</text>
</comment>
<proteinExistence type="predicted"/>
<gene>
    <name evidence="1" type="ORF">FA95DRAFT_1577331</name>
</gene>